<keyword evidence="2" id="KW-0378">Hydrolase</keyword>
<keyword evidence="1" id="KW-0540">Nuclease</keyword>
<evidence type="ECO:0000256" key="2">
    <source>
        <dbReference type="ARBA" id="ARBA00022801"/>
    </source>
</evidence>
<dbReference type="Proteomes" id="UP000007030">
    <property type="component" value="Chromosome"/>
</dbReference>
<reference evidence="5 6" key="1">
    <citation type="journal article" date="2012" name="Stand. Genomic Sci.">
        <title>Complete genome sequence of the aerobic, heterotroph Marinithermus hydrothermalis type strain (T1(T)) from a deep-sea hydrothermal vent chimney.</title>
        <authorList>
            <person name="Copeland A."/>
            <person name="Gu W."/>
            <person name="Yasawong M."/>
            <person name="Lapidus A."/>
            <person name="Lucas S."/>
            <person name="Deshpande S."/>
            <person name="Pagani I."/>
            <person name="Tapia R."/>
            <person name="Cheng J.F."/>
            <person name="Goodwin L.A."/>
            <person name="Pitluck S."/>
            <person name="Liolios K."/>
            <person name="Ivanova N."/>
            <person name="Mavromatis K."/>
            <person name="Mikhailova N."/>
            <person name="Pati A."/>
            <person name="Chen A."/>
            <person name="Palaniappan K."/>
            <person name="Land M."/>
            <person name="Pan C."/>
            <person name="Brambilla E.M."/>
            <person name="Rohde M."/>
            <person name="Tindall B.J."/>
            <person name="Sikorski J."/>
            <person name="Goker M."/>
            <person name="Detter J.C."/>
            <person name="Bristow J."/>
            <person name="Eisen J.A."/>
            <person name="Markowitz V."/>
            <person name="Hugenholtz P."/>
            <person name="Kyrpides N.C."/>
            <person name="Klenk H.P."/>
            <person name="Woyke T."/>
        </authorList>
    </citation>
    <scope>NUCLEOTIDE SEQUENCE [LARGE SCALE GENOMIC DNA]</scope>
    <source>
        <strain evidence="6">DSM 14884 / JCM 11576 / T1</strain>
    </source>
</reference>
<keyword evidence="6" id="KW-1185">Reference proteome</keyword>
<dbReference type="Gene3D" id="3.30.420.10">
    <property type="entry name" value="Ribonuclease H-like superfamily/Ribonuclease H"/>
    <property type="match status" value="1"/>
</dbReference>
<name>F2NPP3_MARHT</name>
<dbReference type="SUPFAM" id="SSF53098">
    <property type="entry name" value="Ribonuclease H-like"/>
    <property type="match status" value="1"/>
</dbReference>
<gene>
    <name evidence="5" type="ordered locus">Marky_1812</name>
</gene>
<sequence>MRRVVYWALDVETSGLNPRRDQILAVGMVPVRGGAVRCREAFYSLVRPPSPAVVPLWGLKAHHIRPVELRGAPPLAEVLREVDRRLRGGALLVHHAAVDVAFLRRAYRALGWPWPAPRVVDTARLLERLARRRALLEPYRAPPPLDLAGARAYLGLPPYPQHHALVDALATAELFLALQARLGEA</sequence>
<dbReference type="KEGG" id="mhd:Marky_1812"/>
<evidence type="ECO:0000256" key="1">
    <source>
        <dbReference type="ARBA" id="ARBA00022722"/>
    </source>
</evidence>
<dbReference type="eggNOG" id="COG0847">
    <property type="taxonomic scope" value="Bacteria"/>
</dbReference>
<dbReference type="GO" id="GO:0005829">
    <property type="term" value="C:cytosol"/>
    <property type="evidence" value="ECO:0007669"/>
    <property type="project" value="TreeGrafter"/>
</dbReference>
<dbReference type="PANTHER" id="PTHR30231">
    <property type="entry name" value="DNA POLYMERASE III SUBUNIT EPSILON"/>
    <property type="match status" value="1"/>
</dbReference>
<dbReference type="GO" id="GO:0008408">
    <property type="term" value="F:3'-5' exonuclease activity"/>
    <property type="evidence" value="ECO:0007669"/>
    <property type="project" value="TreeGrafter"/>
</dbReference>
<protein>
    <submittedName>
        <fullName evidence="5">Exonuclease RNase T and DNA polymerase III</fullName>
    </submittedName>
</protein>
<keyword evidence="3 5" id="KW-0269">Exonuclease</keyword>
<evidence type="ECO:0000313" key="5">
    <source>
        <dbReference type="EMBL" id="AEB12544.1"/>
    </source>
</evidence>
<organism evidence="5 6">
    <name type="scientific">Marinithermus hydrothermalis (strain DSM 14884 / JCM 11576 / T1)</name>
    <dbReference type="NCBI Taxonomy" id="869210"/>
    <lineage>
        <taxon>Bacteria</taxon>
        <taxon>Thermotogati</taxon>
        <taxon>Deinococcota</taxon>
        <taxon>Deinococci</taxon>
        <taxon>Thermales</taxon>
        <taxon>Thermaceae</taxon>
        <taxon>Marinithermus</taxon>
    </lineage>
</organism>
<dbReference type="Pfam" id="PF00929">
    <property type="entry name" value="RNase_T"/>
    <property type="match status" value="1"/>
</dbReference>
<dbReference type="SMART" id="SM00479">
    <property type="entry name" value="EXOIII"/>
    <property type="match status" value="1"/>
</dbReference>
<accession>F2NPP3</accession>
<evidence type="ECO:0000259" key="4">
    <source>
        <dbReference type="SMART" id="SM00479"/>
    </source>
</evidence>
<dbReference type="InterPro" id="IPR012337">
    <property type="entry name" value="RNaseH-like_sf"/>
</dbReference>
<dbReference type="AlphaFoldDB" id="F2NPP3"/>
<evidence type="ECO:0000313" key="6">
    <source>
        <dbReference type="Proteomes" id="UP000007030"/>
    </source>
</evidence>
<dbReference type="GO" id="GO:0003676">
    <property type="term" value="F:nucleic acid binding"/>
    <property type="evidence" value="ECO:0007669"/>
    <property type="project" value="InterPro"/>
</dbReference>
<dbReference type="InterPro" id="IPR013520">
    <property type="entry name" value="Ribonucl_H"/>
</dbReference>
<dbReference type="STRING" id="869210.Marky_1812"/>
<dbReference type="PANTHER" id="PTHR30231:SF4">
    <property type="entry name" value="PROTEIN NEN2"/>
    <property type="match status" value="1"/>
</dbReference>
<evidence type="ECO:0000256" key="3">
    <source>
        <dbReference type="ARBA" id="ARBA00022839"/>
    </source>
</evidence>
<dbReference type="EMBL" id="CP002630">
    <property type="protein sequence ID" value="AEB12544.1"/>
    <property type="molecule type" value="Genomic_DNA"/>
</dbReference>
<feature type="domain" description="Exonuclease" evidence="4">
    <location>
        <begin position="5"/>
        <end position="184"/>
    </location>
</feature>
<proteinExistence type="predicted"/>
<dbReference type="RefSeq" id="WP_013704590.1">
    <property type="nucleotide sequence ID" value="NC_015387.1"/>
</dbReference>
<dbReference type="CDD" id="cd06127">
    <property type="entry name" value="DEDDh"/>
    <property type="match status" value="1"/>
</dbReference>
<dbReference type="HOGENOM" id="CLU_047806_9_1_0"/>
<dbReference type="InterPro" id="IPR036397">
    <property type="entry name" value="RNaseH_sf"/>
</dbReference>